<name>A0A6A5ZAB0_9PLEO</name>
<organism evidence="1 2">
    <name type="scientific">Lophiotrema nucula</name>
    <dbReference type="NCBI Taxonomy" id="690887"/>
    <lineage>
        <taxon>Eukaryota</taxon>
        <taxon>Fungi</taxon>
        <taxon>Dikarya</taxon>
        <taxon>Ascomycota</taxon>
        <taxon>Pezizomycotina</taxon>
        <taxon>Dothideomycetes</taxon>
        <taxon>Pleosporomycetidae</taxon>
        <taxon>Pleosporales</taxon>
        <taxon>Lophiotremataceae</taxon>
        <taxon>Lophiotrema</taxon>
    </lineage>
</organism>
<keyword evidence="2" id="KW-1185">Reference proteome</keyword>
<dbReference type="EMBL" id="ML977321">
    <property type="protein sequence ID" value="KAF2116382.1"/>
    <property type="molecule type" value="Genomic_DNA"/>
</dbReference>
<evidence type="ECO:0000313" key="1">
    <source>
        <dbReference type="EMBL" id="KAF2116382.1"/>
    </source>
</evidence>
<proteinExistence type="predicted"/>
<protein>
    <submittedName>
        <fullName evidence="1">Uncharacterized protein</fullName>
    </submittedName>
</protein>
<reference evidence="1" key="1">
    <citation type="journal article" date="2020" name="Stud. Mycol.">
        <title>101 Dothideomycetes genomes: a test case for predicting lifestyles and emergence of pathogens.</title>
        <authorList>
            <person name="Haridas S."/>
            <person name="Albert R."/>
            <person name="Binder M."/>
            <person name="Bloem J."/>
            <person name="Labutti K."/>
            <person name="Salamov A."/>
            <person name="Andreopoulos B."/>
            <person name="Baker S."/>
            <person name="Barry K."/>
            <person name="Bills G."/>
            <person name="Bluhm B."/>
            <person name="Cannon C."/>
            <person name="Castanera R."/>
            <person name="Culley D."/>
            <person name="Daum C."/>
            <person name="Ezra D."/>
            <person name="Gonzalez J."/>
            <person name="Henrissat B."/>
            <person name="Kuo A."/>
            <person name="Liang C."/>
            <person name="Lipzen A."/>
            <person name="Lutzoni F."/>
            <person name="Magnuson J."/>
            <person name="Mondo S."/>
            <person name="Nolan M."/>
            <person name="Ohm R."/>
            <person name="Pangilinan J."/>
            <person name="Park H.-J."/>
            <person name="Ramirez L."/>
            <person name="Alfaro M."/>
            <person name="Sun H."/>
            <person name="Tritt A."/>
            <person name="Yoshinaga Y."/>
            <person name="Zwiers L.-H."/>
            <person name="Turgeon B."/>
            <person name="Goodwin S."/>
            <person name="Spatafora J."/>
            <person name="Crous P."/>
            <person name="Grigoriev I."/>
        </authorList>
    </citation>
    <scope>NUCLEOTIDE SEQUENCE</scope>
    <source>
        <strain evidence="1">CBS 627.86</strain>
    </source>
</reference>
<sequence length="321" mass="34150">MSPQLALPEEMVCQPSTFKAPPPSTGEGHEHCFEALRALHDDGILDFDKIPVEELWKRMPEEQISLCIKSNEDGNSAPNSTNKVIEGILSNAFEDELAKDLAKVMELHSLRKFAKGNPRLQAAVDSFETAKAIKAQGPNVAAGVEAVLNDPAILSVSKQGASPTQIKPIDNGLKSIAQRRPNSLASQMPFGLDKMSKESQLVGDQISVALATLPAPPATNLRELFNNIRVDDDVHMSNAGVTNISSSQADDQAHYAANRSNQVSEGSHKALPMTGNNIDKVAAETKLMALIGVTKPQNGCGIALAVSGSSGTNHPFISTEG</sequence>
<gene>
    <name evidence="1" type="ORF">BDV96DRAFT_645707</name>
</gene>
<accession>A0A6A5ZAB0</accession>
<dbReference type="Proteomes" id="UP000799770">
    <property type="component" value="Unassembled WGS sequence"/>
</dbReference>
<dbReference type="AlphaFoldDB" id="A0A6A5ZAB0"/>
<evidence type="ECO:0000313" key="2">
    <source>
        <dbReference type="Proteomes" id="UP000799770"/>
    </source>
</evidence>